<evidence type="ECO:0000256" key="2">
    <source>
        <dbReference type="ARBA" id="ARBA00022898"/>
    </source>
</evidence>
<keyword evidence="6" id="KW-1185">Reference proteome</keyword>
<dbReference type="GO" id="GO:0004372">
    <property type="term" value="F:glycine hydroxymethyltransferase activity"/>
    <property type="evidence" value="ECO:0007669"/>
    <property type="project" value="TreeGrafter"/>
</dbReference>
<proteinExistence type="predicted"/>
<dbReference type="Pfam" id="PF00464">
    <property type="entry name" value="SHMT"/>
    <property type="match status" value="1"/>
</dbReference>
<keyword evidence="5" id="KW-0489">Methyltransferase</keyword>
<dbReference type="EMBL" id="MNPV01000006">
    <property type="protein sequence ID" value="ONH42853.1"/>
    <property type="molecule type" value="Genomic_DNA"/>
</dbReference>
<evidence type="ECO:0000313" key="5">
    <source>
        <dbReference type="EMBL" id="ONH46729.1"/>
    </source>
</evidence>
<comment type="cofactor">
    <cofactor evidence="1">
        <name>pyridoxal 5'-phosphate</name>
        <dbReference type="ChEBI" id="CHEBI:597326"/>
    </cofactor>
</comment>
<dbReference type="PANTHER" id="PTHR11680:SF35">
    <property type="entry name" value="SERINE HYDROXYMETHYLTRANSFERASE 1"/>
    <property type="match status" value="1"/>
</dbReference>
<evidence type="ECO:0000313" key="6">
    <source>
        <dbReference type="Proteomes" id="UP000188559"/>
    </source>
</evidence>
<feature type="domain" description="Serine hydroxymethyltransferase-like" evidence="3">
    <location>
        <begin position="35"/>
        <end position="405"/>
    </location>
</feature>
<evidence type="ECO:0000313" key="4">
    <source>
        <dbReference type="EMBL" id="ONH42853.1"/>
    </source>
</evidence>
<dbReference type="InterPro" id="IPR015421">
    <property type="entry name" value="PyrdxlP-dep_Trfase_major"/>
</dbReference>
<dbReference type="GO" id="GO:0019264">
    <property type="term" value="P:glycine biosynthetic process from serine"/>
    <property type="evidence" value="ECO:0007669"/>
    <property type="project" value="TreeGrafter"/>
</dbReference>
<keyword evidence="2" id="KW-0663">Pyridoxal phosphate</keyword>
<dbReference type="PANTHER" id="PTHR11680">
    <property type="entry name" value="SERINE HYDROXYMETHYLTRANSFERASE"/>
    <property type="match status" value="1"/>
</dbReference>
<dbReference type="GO" id="GO:0030170">
    <property type="term" value="F:pyridoxal phosphate binding"/>
    <property type="evidence" value="ECO:0007669"/>
    <property type="project" value="TreeGrafter"/>
</dbReference>
<dbReference type="Gene3D" id="3.40.640.10">
    <property type="entry name" value="Type I PLP-dependent aspartate aminotransferase-like (Major domain)"/>
    <property type="match status" value="1"/>
</dbReference>
<dbReference type="SMR" id="A0A1V2JN15"/>
<comment type="caution">
    <text evidence="5">The sequence shown here is derived from an EMBL/GenBank/DDBJ whole genome shotgun (WGS) entry which is preliminary data.</text>
</comment>
<dbReference type="Proteomes" id="UP000188559">
    <property type="component" value="Unassembled WGS sequence"/>
</dbReference>
<sequence>MGCTIMHDIQCLQRANALLAQAHSHAAMADLVRAAVARNDQWRGQQCINLVAAESPTSPSVRALLSSEVGTRASGGHIGRDNRFFSGMKNIDELESLCVELLKTTLRVRHADHRLLGGMAAVLAAYTALARPGDNVMTVPVIRGGDTSNRTNGPPGVRGLKVWDIPFVHKTADIDLNRFSEVAQALKPAVIGLGMTLTLFPLPVADIKGIVSPWGGKVYFDAAHQLGLISAGLFQDPLAEGADLMTGSSGKTFSGPQGGVMVWNDDALTAPVHEAIFPTLTGSHQINRVAALAVAATEMLAYGPAYMKQVVSNAQALARHLDLRGVTAFYRDQGYTRTHQIVIDSKPFASGREAVQRLEAANIIANEMPLPWDANPYKETGIRLGTVEVTRLGMKEREMAWIAEQIAKVLLHREDPMAVANGVIDFMKNHRTVYFCHENGLPR</sequence>
<organism evidence="5 6">
    <name type="scientific">Pseudomonas azotoformans</name>
    <dbReference type="NCBI Taxonomy" id="47878"/>
    <lineage>
        <taxon>Bacteria</taxon>
        <taxon>Pseudomonadati</taxon>
        <taxon>Pseudomonadota</taxon>
        <taxon>Gammaproteobacteria</taxon>
        <taxon>Pseudomonadales</taxon>
        <taxon>Pseudomonadaceae</taxon>
        <taxon>Pseudomonas</taxon>
    </lineage>
</organism>
<dbReference type="Gene3D" id="3.90.1150.10">
    <property type="entry name" value="Aspartate Aminotransferase, domain 1"/>
    <property type="match status" value="1"/>
</dbReference>
<dbReference type="AlphaFoldDB" id="A0A1V2JN15"/>
<dbReference type="GO" id="GO:0008168">
    <property type="term" value="F:methyltransferase activity"/>
    <property type="evidence" value="ECO:0007669"/>
    <property type="project" value="UniProtKB-KW"/>
</dbReference>
<gene>
    <name evidence="5" type="ORF">BLL37_07615</name>
    <name evidence="4" type="ORF">BLL37_20435</name>
</gene>
<dbReference type="InterPro" id="IPR049943">
    <property type="entry name" value="Ser_HO-MeTrfase-like"/>
</dbReference>
<name>A0A1V2JN15_PSEAZ</name>
<protein>
    <submittedName>
        <fullName evidence="5">Serine hydroxymethyltransferase</fullName>
    </submittedName>
</protein>
<dbReference type="InterPro" id="IPR039429">
    <property type="entry name" value="SHMT-like_dom"/>
</dbReference>
<keyword evidence="5" id="KW-0808">Transferase</keyword>
<accession>A0A1V2JN15</accession>
<dbReference type="SUPFAM" id="SSF53383">
    <property type="entry name" value="PLP-dependent transferases"/>
    <property type="match status" value="1"/>
</dbReference>
<dbReference type="InterPro" id="IPR015424">
    <property type="entry name" value="PyrdxlP-dep_Trfase"/>
</dbReference>
<dbReference type="InterPro" id="IPR015422">
    <property type="entry name" value="PyrdxlP-dep_Trfase_small"/>
</dbReference>
<dbReference type="GO" id="GO:0005737">
    <property type="term" value="C:cytoplasm"/>
    <property type="evidence" value="ECO:0007669"/>
    <property type="project" value="TreeGrafter"/>
</dbReference>
<reference evidence="5 6" key="1">
    <citation type="submission" date="2016-10" db="EMBL/GenBank/DDBJ databases">
        <title>Pseudomonas lactis sp. nov. and Pseudomonas paralactis sp. nov., isolated from bovine raw milk.</title>
        <authorList>
            <person name="Von Neubeck M."/>
            <person name="Huptas C."/>
            <person name="Glueck C."/>
            <person name="Krewinkel M."/>
            <person name="Stoeckel M."/>
            <person name="Stressler T."/>
            <person name="Fischer L."/>
            <person name="Hinrichs J."/>
            <person name="Scherer S."/>
            <person name="Wenning M."/>
        </authorList>
    </citation>
    <scope>NUCLEOTIDE SEQUENCE [LARGE SCALE GENOMIC DNA]</scope>
    <source>
        <strain evidence="5 6">DSM 18862</strain>
    </source>
</reference>
<dbReference type="EMBL" id="MNPV01000002">
    <property type="protein sequence ID" value="ONH46729.1"/>
    <property type="molecule type" value="Genomic_DNA"/>
</dbReference>
<evidence type="ECO:0000259" key="3">
    <source>
        <dbReference type="Pfam" id="PF00464"/>
    </source>
</evidence>
<dbReference type="GO" id="GO:0046653">
    <property type="term" value="P:tetrahydrofolate metabolic process"/>
    <property type="evidence" value="ECO:0007669"/>
    <property type="project" value="TreeGrafter"/>
</dbReference>
<dbReference type="GO" id="GO:0032259">
    <property type="term" value="P:methylation"/>
    <property type="evidence" value="ECO:0007669"/>
    <property type="project" value="UniProtKB-KW"/>
</dbReference>
<evidence type="ECO:0000256" key="1">
    <source>
        <dbReference type="ARBA" id="ARBA00001933"/>
    </source>
</evidence>